<evidence type="ECO:0000256" key="3">
    <source>
        <dbReference type="ARBA" id="ARBA00022692"/>
    </source>
</evidence>
<keyword evidence="8 10" id="KW-0012">Acyltransferase</keyword>
<comment type="caution">
    <text evidence="13">The sequence shown here is derived from an EMBL/GenBank/DDBJ whole genome shotgun (WGS) entry which is preliminary data.</text>
</comment>
<proteinExistence type="inferred from homology"/>
<evidence type="ECO:0000256" key="6">
    <source>
        <dbReference type="ARBA" id="ARBA00023139"/>
    </source>
</evidence>
<evidence type="ECO:0000256" key="10">
    <source>
        <dbReference type="RuleBase" id="RU079119"/>
    </source>
</evidence>
<sequence length="656" mass="72010">MSAAPNSPHSLHFASTGSSLPQRHSLVAQGQLPLPSATSATFKRHSTTGSISSSHEVGLRSPGTPTPRSRPTSPALYASAPTGMHSSTTHAGGIQPSANFFRPSRPSQIQTNQYGRYSTRRASVASDSSIPMGTPQHDSFQLHPLSQESEEEEDNVDDSLSTTQHPGDVTLRSIKTSRDPLIPFRSDSPQTSTLTTRPSVNRERSGGTTNSQGARNSVLSPNRFMRNSFDRVLSMSHRLSFDSSRKSPRTPTVEGQVDERKIIDEEQGVFPTPDPQRSPISISRRKRDSLNSSPVPGYAPSLSITNNSRQPTPSQSPSPPPSLFNPRPPPRGDAAPLIAVPLLDEKTGKAVRNWQAHPSRNRFFFDGRVLTGGDTPWAFLCCSTLLGLVAGFWFGGTCPWWWHNVSPAVPIIGAYLTLIVISSMMVTAFTDPGILPRNLDLDPPYPATSPSDGGIRAPMPRDLKVRNDIVRVKYCPTCKIYRPPRSSHCKMCDNCVDGCDHHCQWVNNCVGRRNYTSFFVLLTSAVLTLILVIVTAALHLYFLARDEHTNFHHAISEGWGSAVAFCLGFGVFMPIVALFSYHVRLVLLNQTTIEQIRNKAHKSLDPKAPPPPNPFGSNWQRNVATVLCRPRGYSWLDAHDVQVEDKREVNPGMIGA</sequence>
<feature type="compositionally biased region" description="Polar residues" evidence="11">
    <location>
        <begin position="36"/>
        <end position="55"/>
    </location>
</feature>
<dbReference type="Proteomes" id="UP000320762">
    <property type="component" value="Unassembled WGS sequence"/>
</dbReference>
<dbReference type="STRING" id="97359.A0A550CCN7"/>
<dbReference type="GO" id="GO:0016020">
    <property type="term" value="C:membrane"/>
    <property type="evidence" value="ECO:0007669"/>
    <property type="project" value="UniProtKB-SubCell"/>
</dbReference>
<dbReference type="InterPro" id="IPR039859">
    <property type="entry name" value="PFA4/ZDH16/20/ERF2-like"/>
</dbReference>
<dbReference type="PROSITE" id="PS50216">
    <property type="entry name" value="DHHC"/>
    <property type="match status" value="1"/>
</dbReference>
<comment type="domain">
    <text evidence="10">The DHHC domain is required for palmitoyltransferase activity.</text>
</comment>
<dbReference type="PANTHER" id="PTHR22883:SF488">
    <property type="entry name" value="PALMITOYLTRANSFERASE"/>
    <property type="match status" value="1"/>
</dbReference>
<dbReference type="EMBL" id="VDMD01000012">
    <property type="protein sequence ID" value="TRM62565.1"/>
    <property type="molecule type" value="Genomic_DNA"/>
</dbReference>
<organism evidence="13 14">
    <name type="scientific">Schizophyllum amplum</name>
    <dbReference type="NCBI Taxonomy" id="97359"/>
    <lineage>
        <taxon>Eukaryota</taxon>
        <taxon>Fungi</taxon>
        <taxon>Dikarya</taxon>
        <taxon>Basidiomycota</taxon>
        <taxon>Agaricomycotina</taxon>
        <taxon>Agaricomycetes</taxon>
        <taxon>Agaricomycetidae</taxon>
        <taxon>Agaricales</taxon>
        <taxon>Schizophyllaceae</taxon>
        <taxon>Schizophyllum</taxon>
    </lineage>
</organism>
<feature type="domain" description="Palmitoyltransferase DHHC" evidence="12">
    <location>
        <begin position="473"/>
        <end position="598"/>
    </location>
</feature>
<evidence type="ECO:0000256" key="9">
    <source>
        <dbReference type="ARBA" id="ARBA00048048"/>
    </source>
</evidence>
<keyword evidence="14" id="KW-1185">Reference proteome</keyword>
<feature type="compositionally biased region" description="Acidic residues" evidence="11">
    <location>
        <begin position="148"/>
        <end position="157"/>
    </location>
</feature>
<dbReference type="Pfam" id="PF01529">
    <property type="entry name" value="DHHC"/>
    <property type="match status" value="1"/>
</dbReference>
<reference evidence="13 14" key="1">
    <citation type="journal article" date="2019" name="New Phytol.">
        <title>Comparative genomics reveals unique wood-decay strategies and fruiting body development in the Schizophyllaceae.</title>
        <authorList>
            <person name="Almasi E."/>
            <person name="Sahu N."/>
            <person name="Krizsan K."/>
            <person name="Balint B."/>
            <person name="Kovacs G.M."/>
            <person name="Kiss B."/>
            <person name="Cseklye J."/>
            <person name="Drula E."/>
            <person name="Henrissat B."/>
            <person name="Nagy I."/>
            <person name="Chovatia M."/>
            <person name="Adam C."/>
            <person name="LaButti K."/>
            <person name="Lipzen A."/>
            <person name="Riley R."/>
            <person name="Grigoriev I.V."/>
            <person name="Nagy L.G."/>
        </authorList>
    </citation>
    <scope>NUCLEOTIDE SEQUENCE [LARGE SCALE GENOMIC DNA]</scope>
    <source>
        <strain evidence="13 14">NL-1724</strain>
    </source>
</reference>
<dbReference type="GO" id="GO:0019706">
    <property type="term" value="F:protein-cysteine S-palmitoyltransferase activity"/>
    <property type="evidence" value="ECO:0007669"/>
    <property type="project" value="UniProtKB-EC"/>
</dbReference>
<feature type="compositionally biased region" description="Polar residues" evidence="11">
    <location>
        <begin position="1"/>
        <end position="22"/>
    </location>
</feature>
<evidence type="ECO:0000256" key="7">
    <source>
        <dbReference type="ARBA" id="ARBA00023288"/>
    </source>
</evidence>
<feature type="region of interest" description="Disordered" evidence="11">
    <location>
        <begin position="238"/>
        <end position="330"/>
    </location>
</feature>
<evidence type="ECO:0000256" key="11">
    <source>
        <dbReference type="SAM" id="MobiDB-lite"/>
    </source>
</evidence>
<keyword evidence="4 10" id="KW-1133">Transmembrane helix</keyword>
<evidence type="ECO:0000256" key="4">
    <source>
        <dbReference type="ARBA" id="ARBA00022989"/>
    </source>
</evidence>
<feature type="transmembrane region" description="Helical" evidence="10">
    <location>
        <begin position="518"/>
        <end position="542"/>
    </location>
</feature>
<dbReference type="PANTHER" id="PTHR22883">
    <property type="entry name" value="ZINC FINGER DHHC DOMAIN CONTAINING PROTEIN"/>
    <property type="match status" value="1"/>
</dbReference>
<comment type="catalytic activity">
    <reaction evidence="9 10">
        <text>L-cysteinyl-[protein] + hexadecanoyl-CoA = S-hexadecanoyl-L-cysteinyl-[protein] + CoA</text>
        <dbReference type="Rhea" id="RHEA:36683"/>
        <dbReference type="Rhea" id="RHEA-COMP:10131"/>
        <dbReference type="Rhea" id="RHEA-COMP:11032"/>
        <dbReference type="ChEBI" id="CHEBI:29950"/>
        <dbReference type="ChEBI" id="CHEBI:57287"/>
        <dbReference type="ChEBI" id="CHEBI:57379"/>
        <dbReference type="ChEBI" id="CHEBI:74151"/>
        <dbReference type="EC" id="2.3.1.225"/>
    </reaction>
</comment>
<evidence type="ECO:0000256" key="5">
    <source>
        <dbReference type="ARBA" id="ARBA00023136"/>
    </source>
</evidence>
<comment type="subcellular location">
    <subcellularLocation>
        <location evidence="1">Membrane</location>
        <topology evidence="1">Multi-pass membrane protein</topology>
    </subcellularLocation>
</comment>
<feature type="transmembrane region" description="Helical" evidence="10">
    <location>
        <begin position="377"/>
        <end position="402"/>
    </location>
</feature>
<feature type="compositionally biased region" description="Polar residues" evidence="11">
    <location>
        <begin position="125"/>
        <end position="139"/>
    </location>
</feature>
<keyword evidence="3 10" id="KW-0812">Transmembrane</keyword>
<keyword evidence="2 10" id="KW-0808">Transferase</keyword>
<dbReference type="GO" id="GO:0006612">
    <property type="term" value="P:protein targeting to membrane"/>
    <property type="evidence" value="ECO:0007669"/>
    <property type="project" value="TreeGrafter"/>
</dbReference>
<feature type="compositionally biased region" description="Polar residues" evidence="11">
    <location>
        <begin position="187"/>
        <end position="199"/>
    </location>
</feature>
<comment type="similarity">
    <text evidence="10">Belongs to the DHHC palmitoyltransferase family.</text>
</comment>
<gene>
    <name evidence="13" type="ORF">BD626DRAFT_50996</name>
</gene>
<feature type="compositionally biased region" description="Low complexity" evidence="11">
    <location>
        <begin position="60"/>
        <end position="74"/>
    </location>
</feature>
<evidence type="ECO:0000256" key="8">
    <source>
        <dbReference type="ARBA" id="ARBA00023315"/>
    </source>
</evidence>
<dbReference type="GO" id="GO:0005783">
    <property type="term" value="C:endoplasmic reticulum"/>
    <property type="evidence" value="ECO:0007669"/>
    <property type="project" value="TreeGrafter"/>
</dbReference>
<dbReference type="InterPro" id="IPR001594">
    <property type="entry name" value="Palmitoyltrfase_DHHC"/>
</dbReference>
<feature type="compositionally biased region" description="Pro residues" evidence="11">
    <location>
        <begin position="314"/>
        <end position="330"/>
    </location>
</feature>
<feature type="transmembrane region" description="Helical" evidence="10">
    <location>
        <begin position="408"/>
        <end position="429"/>
    </location>
</feature>
<evidence type="ECO:0000259" key="12">
    <source>
        <dbReference type="Pfam" id="PF01529"/>
    </source>
</evidence>
<keyword evidence="7" id="KW-0449">Lipoprotein</keyword>
<evidence type="ECO:0000256" key="1">
    <source>
        <dbReference type="ARBA" id="ARBA00004141"/>
    </source>
</evidence>
<keyword evidence="5 10" id="KW-0472">Membrane</keyword>
<dbReference type="GO" id="GO:0005794">
    <property type="term" value="C:Golgi apparatus"/>
    <property type="evidence" value="ECO:0007669"/>
    <property type="project" value="TreeGrafter"/>
</dbReference>
<dbReference type="EC" id="2.3.1.225" evidence="10"/>
<feature type="compositionally biased region" description="Polar residues" evidence="11">
    <location>
        <begin position="206"/>
        <end position="220"/>
    </location>
</feature>
<keyword evidence="6" id="KW-0564">Palmitate</keyword>
<name>A0A550CCN7_9AGAR</name>
<protein>
    <recommendedName>
        <fullName evidence="10">Palmitoyltransferase</fullName>
        <ecNumber evidence="10">2.3.1.225</ecNumber>
    </recommendedName>
</protein>
<evidence type="ECO:0000313" key="14">
    <source>
        <dbReference type="Proteomes" id="UP000320762"/>
    </source>
</evidence>
<accession>A0A550CCN7</accession>
<feature type="region of interest" description="Disordered" evidence="11">
    <location>
        <begin position="1"/>
        <end position="222"/>
    </location>
</feature>
<feature type="transmembrane region" description="Helical" evidence="10">
    <location>
        <begin position="562"/>
        <end position="581"/>
    </location>
</feature>
<evidence type="ECO:0000313" key="13">
    <source>
        <dbReference type="EMBL" id="TRM62565.1"/>
    </source>
</evidence>
<evidence type="ECO:0000256" key="2">
    <source>
        <dbReference type="ARBA" id="ARBA00022679"/>
    </source>
</evidence>
<feature type="compositionally biased region" description="Polar residues" evidence="11">
    <location>
        <begin position="105"/>
        <end position="116"/>
    </location>
</feature>
<dbReference type="AlphaFoldDB" id="A0A550CCN7"/>
<dbReference type="OrthoDB" id="9909019at2759"/>